<evidence type="ECO:0000256" key="1">
    <source>
        <dbReference type="ARBA" id="ARBA00023015"/>
    </source>
</evidence>
<dbReference type="AlphaFoldDB" id="A0A0P8A7J0"/>
<feature type="domain" description="HTH asnC-type" evidence="4">
    <location>
        <begin position="1"/>
        <end position="61"/>
    </location>
</feature>
<keyword evidence="1" id="KW-0805">Transcription regulation</keyword>
<dbReference type="EMBL" id="LKCM01000113">
    <property type="protein sequence ID" value="KPQ44073.1"/>
    <property type="molecule type" value="Genomic_DNA"/>
</dbReference>
<dbReference type="GO" id="GO:0005829">
    <property type="term" value="C:cytosol"/>
    <property type="evidence" value="ECO:0007669"/>
    <property type="project" value="TreeGrafter"/>
</dbReference>
<keyword evidence="2" id="KW-0238">DNA-binding</keyword>
<evidence type="ECO:0000256" key="3">
    <source>
        <dbReference type="ARBA" id="ARBA00023163"/>
    </source>
</evidence>
<dbReference type="PANTHER" id="PTHR30154">
    <property type="entry name" value="LEUCINE-RESPONSIVE REGULATORY PROTEIN"/>
    <property type="match status" value="1"/>
</dbReference>
<dbReference type="GO" id="GO:0043200">
    <property type="term" value="P:response to amino acid"/>
    <property type="evidence" value="ECO:0007669"/>
    <property type="project" value="TreeGrafter"/>
</dbReference>
<comment type="caution">
    <text evidence="5">The sequence shown here is derived from an EMBL/GenBank/DDBJ whole genome shotgun (WGS) entry which is preliminary data.</text>
</comment>
<organism evidence="5 6">
    <name type="scientific">Candidatus Methanoperedens nitratireducens</name>
    <dbReference type="NCBI Taxonomy" id="1392998"/>
    <lineage>
        <taxon>Archaea</taxon>
        <taxon>Methanobacteriati</taxon>
        <taxon>Methanobacteriota</taxon>
        <taxon>Stenosarchaea group</taxon>
        <taxon>Methanomicrobia</taxon>
        <taxon>Methanosarcinales</taxon>
        <taxon>ANME-2 cluster</taxon>
        <taxon>Candidatus Methanoperedentaceae</taxon>
        <taxon>Candidatus Methanoperedens</taxon>
    </lineage>
</organism>
<name>A0A0P8A7J0_9EURY</name>
<dbReference type="GO" id="GO:0043565">
    <property type="term" value="F:sequence-specific DNA binding"/>
    <property type="evidence" value="ECO:0007669"/>
    <property type="project" value="InterPro"/>
</dbReference>
<gene>
    <name evidence="5" type="primary">lrpA_2</name>
    <name evidence="5" type="ORF">MPEBLZ_01351</name>
</gene>
<dbReference type="Proteomes" id="UP000050360">
    <property type="component" value="Unassembled WGS sequence"/>
</dbReference>
<protein>
    <submittedName>
        <fullName evidence="5">HTH-type transcriptional regulator LrpA</fullName>
    </submittedName>
</protein>
<dbReference type="InterPro" id="IPR019888">
    <property type="entry name" value="Tscrpt_reg_AsnC-like"/>
</dbReference>
<dbReference type="Gene3D" id="1.10.10.10">
    <property type="entry name" value="Winged helix-like DNA-binding domain superfamily/Winged helix DNA-binding domain"/>
    <property type="match status" value="1"/>
</dbReference>
<dbReference type="Gene3D" id="3.30.70.920">
    <property type="match status" value="1"/>
</dbReference>
<reference evidence="5 6" key="1">
    <citation type="submission" date="2015-09" db="EMBL/GenBank/DDBJ databases">
        <title>A metagenomics-based metabolic model of nitrate-dependent anaerobic oxidation of methane by Methanoperedens-like archaea.</title>
        <authorList>
            <person name="Arshad A."/>
            <person name="Speth D.R."/>
            <person name="De Graaf R.M."/>
            <person name="Op Den Camp H.J."/>
            <person name="Jetten M.S."/>
            <person name="Welte C.U."/>
        </authorList>
    </citation>
    <scope>NUCLEOTIDE SEQUENCE [LARGE SCALE GENOMIC DNA]</scope>
</reference>
<dbReference type="PROSITE" id="PS50956">
    <property type="entry name" value="HTH_ASNC_2"/>
    <property type="match status" value="1"/>
</dbReference>
<dbReference type="Pfam" id="PF13412">
    <property type="entry name" value="HTH_24"/>
    <property type="match status" value="1"/>
</dbReference>
<dbReference type="InterPro" id="IPR036388">
    <property type="entry name" value="WH-like_DNA-bd_sf"/>
</dbReference>
<evidence type="ECO:0000256" key="2">
    <source>
        <dbReference type="ARBA" id="ARBA00023125"/>
    </source>
</evidence>
<evidence type="ECO:0000259" key="4">
    <source>
        <dbReference type="PROSITE" id="PS50956"/>
    </source>
</evidence>
<dbReference type="InterPro" id="IPR000485">
    <property type="entry name" value="AsnC-type_HTH_dom"/>
</dbReference>
<evidence type="ECO:0000313" key="6">
    <source>
        <dbReference type="Proteomes" id="UP000050360"/>
    </source>
</evidence>
<keyword evidence="3" id="KW-0804">Transcription</keyword>
<dbReference type="SUPFAM" id="SSF46785">
    <property type="entry name" value="Winged helix' DNA-binding domain"/>
    <property type="match status" value="1"/>
</dbReference>
<dbReference type="PANTHER" id="PTHR30154:SF34">
    <property type="entry name" value="TRANSCRIPTIONAL REGULATOR AZLB"/>
    <property type="match status" value="1"/>
</dbReference>
<proteinExistence type="predicted"/>
<sequence>MDDTDKKIIELLQQDGRLEDVEIARKIGISHDTVKRRRNKLEDTGYIKIQANINPHKLGYTSVFILGITLAPGIDVRKIAGKLASKKEFFFVALSLGPTHSIVASCFAQDQIILNKLVEELRTWNEIEKIETNIIYEVLKSGYHDIPVATLQE</sequence>
<accession>A0A0P8A7J0</accession>
<dbReference type="PRINTS" id="PR00033">
    <property type="entry name" value="HTHASNC"/>
</dbReference>
<dbReference type="InterPro" id="IPR036390">
    <property type="entry name" value="WH_DNA-bd_sf"/>
</dbReference>
<evidence type="ECO:0000313" key="5">
    <source>
        <dbReference type="EMBL" id="KPQ44073.1"/>
    </source>
</evidence>
<dbReference type="SMART" id="SM00344">
    <property type="entry name" value="HTH_ASNC"/>
    <property type="match status" value="1"/>
</dbReference>